<protein>
    <submittedName>
        <fullName evidence="1">Uncharacterized protein</fullName>
    </submittedName>
</protein>
<reference evidence="1" key="1">
    <citation type="journal article" date="2021" name="Proc. Natl. Acad. Sci. U.S.A.">
        <title>A Catalog of Tens of Thousands of Viruses from Human Metagenomes Reveals Hidden Associations with Chronic Diseases.</title>
        <authorList>
            <person name="Tisza M.J."/>
            <person name="Buck C.B."/>
        </authorList>
    </citation>
    <scope>NUCLEOTIDE SEQUENCE</scope>
    <source>
        <strain evidence="1">CtCL221</strain>
    </source>
</reference>
<name>A0A8S5M6E5_9CAUD</name>
<organism evidence="1">
    <name type="scientific">Myoviridae sp. ctCL221</name>
    <dbReference type="NCBI Taxonomy" id="2826630"/>
    <lineage>
        <taxon>Viruses</taxon>
        <taxon>Duplodnaviria</taxon>
        <taxon>Heunggongvirae</taxon>
        <taxon>Uroviricota</taxon>
        <taxon>Caudoviricetes</taxon>
    </lineage>
</organism>
<evidence type="ECO:0000313" key="1">
    <source>
        <dbReference type="EMBL" id="DAD77780.1"/>
    </source>
</evidence>
<dbReference type="EMBL" id="BK014833">
    <property type="protein sequence ID" value="DAD77780.1"/>
    <property type="molecule type" value="Genomic_DNA"/>
</dbReference>
<sequence>MSKIEINEYVRTEDGKIYEHIKDGDDYYYSSPTYFENYLEDIVKHSKQLIDLIEEGDYVNGELITDKWDTRISSFKSNFNEEDIKTILTKEIYMANCYKVGGEKC</sequence>
<accession>A0A8S5M6E5</accession>
<proteinExistence type="predicted"/>